<evidence type="ECO:0000313" key="10">
    <source>
        <dbReference type="Proteomes" id="UP000011135"/>
    </source>
</evidence>
<evidence type="ECO:0000256" key="6">
    <source>
        <dbReference type="ARBA" id="ARBA00022840"/>
    </source>
</evidence>
<dbReference type="InterPro" id="IPR029057">
    <property type="entry name" value="PRTase-like"/>
</dbReference>
<dbReference type="InterPro" id="IPR000836">
    <property type="entry name" value="PRTase_dom"/>
</dbReference>
<evidence type="ECO:0000256" key="1">
    <source>
        <dbReference type="ARBA" id="ARBA00013247"/>
    </source>
</evidence>
<comment type="caution">
    <text evidence="9">The sequence shown here is derived from an EMBL/GenBank/DDBJ whole genome shotgun (WGS) entry which is preliminary data.</text>
</comment>
<organism evidence="9 10">
    <name type="scientific">Fulvivirga imtechensis AK7</name>
    <dbReference type="NCBI Taxonomy" id="1237149"/>
    <lineage>
        <taxon>Bacteria</taxon>
        <taxon>Pseudomonadati</taxon>
        <taxon>Bacteroidota</taxon>
        <taxon>Cytophagia</taxon>
        <taxon>Cytophagales</taxon>
        <taxon>Fulvivirgaceae</taxon>
        <taxon>Fulvivirga</taxon>
    </lineage>
</organism>
<dbReference type="eggNOG" id="COG0462">
    <property type="taxonomic scope" value="Bacteria"/>
</dbReference>
<dbReference type="EMBL" id="AMZN01000036">
    <property type="protein sequence ID" value="ELR71614.1"/>
    <property type="molecule type" value="Genomic_DNA"/>
</dbReference>
<keyword evidence="3" id="KW-0545">Nucleotide biosynthesis</keyword>
<dbReference type="NCBIfam" id="TIGR01251">
    <property type="entry name" value="ribP_PPkin"/>
    <property type="match status" value="1"/>
</dbReference>
<evidence type="ECO:0000256" key="5">
    <source>
        <dbReference type="ARBA" id="ARBA00022777"/>
    </source>
</evidence>
<dbReference type="CDD" id="cd06223">
    <property type="entry name" value="PRTases_typeI"/>
    <property type="match status" value="1"/>
</dbReference>
<feature type="domain" description="Ribose-phosphate pyrophosphokinase N-terminal" evidence="8">
    <location>
        <begin position="2"/>
        <end position="120"/>
    </location>
</feature>
<protein>
    <recommendedName>
        <fullName evidence="1">ribose-phosphate diphosphokinase</fullName>
        <ecNumber evidence="1">2.7.6.1</ecNumber>
    </recommendedName>
</protein>
<reference evidence="9 10" key="1">
    <citation type="submission" date="2012-12" db="EMBL/GenBank/DDBJ databases">
        <title>Genome assembly of Fulvivirga imtechensis AK7.</title>
        <authorList>
            <person name="Nupur N."/>
            <person name="Khatri I."/>
            <person name="Kumar R."/>
            <person name="Subramanian S."/>
            <person name="Pinnaka A."/>
        </authorList>
    </citation>
    <scope>NUCLEOTIDE SEQUENCE [LARGE SCALE GENOMIC DNA]</scope>
    <source>
        <strain evidence="9 10">AK7</strain>
    </source>
</reference>
<dbReference type="GO" id="GO:0016301">
    <property type="term" value="F:kinase activity"/>
    <property type="evidence" value="ECO:0007669"/>
    <property type="project" value="UniProtKB-KW"/>
</dbReference>
<dbReference type="GO" id="GO:0004749">
    <property type="term" value="F:ribose phosphate diphosphokinase activity"/>
    <property type="evidence" value="ECO:0007669"/>
    <property type="project" value="UniProtKB-EC"/>
</dbReference>
<evidence type="ECO:0000259" key="8">
    <source>
        <dbReference type="Pfam" id="PF13793"/>
    </source>
</evidence>
<dbReference type="SUPFAM" id="SSF53271">
    <property type="entry name" value="PRTase-like"/>
    <property type="match status" value="1"/>
</dbReference>
<dbReference type="PANTHER" id="PTHR10210:SF32">
    <property type="entry name" value="RIBOSE-PHOSPHATE PYROPHOSPHOKINASE 2"/>
    <property type="match status" value="1"/>
</dbReference>
<evidence type="ECO:0000313" key="9">
    <source>
        <dbReference type="EMBL" id="ELR71614.1"/>
    </source>
</evidence>
<dbReference type="OrthoDB" id="324294at2"/>
<dbReference type="InterPro" id="IPR029099">
    <property type="entry name" value="Pribosyltran_N"/>
</dbReference>
<dbReference type="SMART" id="SM01400">
    <property type="entry name" value="Pribosyltran_N"/>
    <property type="match status" value="1"/>
</dbReference>
<dbReference type="Gene3D" id="3.40.50.2020">
    <property type="match status" value="2"/>
</dbReference>
<accession>L8JVH7</accession>
<name>L8JVH7_9BACT</name>
<keyword evidence="5 9" id="KW-0418">Kinase</keyword>
<evidence type="ECO:0000256" key="7">
    <source>
        <dbReference type="ARBA" id="ARBA00049535"/>
    </source>
</evidence>
<dbReference type="RefSeq" id="WP_009579830.1">
    <property type="nucleotide sequence ID" value="NZ_AMZN01000036.1"/>
</dbReference>
<dbReference type="STRING" id="1237149.C900_02422"/>
<dbReference type="GO" id="GO:0006015">
    <property type="term" value="P:5-phosphoribose 1-diphosphate biosynthetic process"/>
    <property type="evidence" value="ECO:0007669"/>
    <property type="project" value="TreeGrafter"/>
</dbReference>
<dbReference type="GO" id="GO:0005737">
    <property type="term" value="C:cytoplasm"/>
    <property type="evidence" value="ECO:0007669"/>
    <property type="project" value="TreeGrafter"/>
</dbReference>
<keyword evidence="4" id="KW-0547">Nucleotide-binding</keyword>
<dbReference type="Proteomes" id="UP000011135">
    <property type="component" value="Unassembled WGS sequence"/>
</dbReference>
<keyword evidence="6" id="KW-0067">ATP-binding</keyword>
<evidence type="ECO:0000256" key="3">
    <source>
        <dbReference type="ARBA" id="ARBA00022727"/>
    </source>
</evidence>
<evidence type="ECO:0000256" key="4">
    <source>
        <dbReference type="ARBA" id="ARBA00022741"/>
    </source>
</evidence>
<dbReference type="GO" id="GO:0002189">
    <property type="term" value="C:ribose phosphate diphosphokinase complex"/>
    <property type="evidence" value="ECO:0007669"/>
    <property type="project" value="TreeGrafter"/>
</dbReference>
<dbReference type="PATRIC" id="fig|1237149.3.peg.2290"/>
<sequence>MRLFSLDSGHLGEKITDSLSIIPDVLEERNFEDGEHKLRPLVSVRDEDVYVVHSLYGDATQTVNDKLCKLLFFIATVKDCGAKNVTAVVPYLCYTRKDRRTKARDPVTMRYVAMLFEAVGVDRVVTVDVHNLQAYQNAFRCKTEHIEARHLFADYFKSIFTPNDRIVVMSPDFGGLKRAEQFRERLSGVMQADIDFAFMEKKRSKGVVSGESVVGDVKGKSVIIMDDLISTGTTMVRAAVACDRLGAQAVYAVATHGAFVGKADEIFQEKAVKKIIVTNSMCHDRLSETLNRQKLVILDIGPMLAEVVRRLNSGGSLVSLMDID</sequence>
<comment type="catalytic activity">
    <reaction evidence="7">
        <text>D-ribose 5-phosphate + ATP = 5-phospho-alpha-D-ribose 1-diphosphate + AMP + H(+)</text>
        <dbReference type="Rhea" id="RHEA:15609"/>
        <dbReference type="ChEBI" id="CHEBI:15378"/>
        <dbReference type="ChEBI" id="CHEBI:30616"/>
        <dbReference type="ChEBI" id="CHEBI:58017"/>
        <dbReference type="ChEBI" id="CHEBI:78346"/>
        <dbReference type="ChEBI" id="CHEBI:456215"/>
        <dbReference type="EC" id="2.7.6.1"/>
    </reaction>
</comment>
<keyword evidence="2" id="KW-0808">Transferase</keyword>
<dbReference type="InterPro" id="IPR005946">
    <property type="entry name" value="Rib-P_diPkinase"/>
</dbReference>
<dbReference type="EC" id="2.7.6.1" evidence="1"/>
<dbReference type="GO" id="GO:0000287">
    <property type="term" value="F:magnesium ion binding"/>
    <property type="evidence" value="ECO:0007669"/>
    <property type="project" value="InterPro"/>
</dbReference>
<dbReference type="AlphaFoldDB" id="L8JVH7"/>
<dbReference type="FunFam" id="3.40.50.2020:FF:000014">
    <property type="entry name" value="Ribose-phosphate pyrophosphokinase 1"/>
    <property type="match status" value="1"/>
</dbReference>
<proteinExistence type="predicted"/>
<dbReference type="Pfam" id="PF14572">
    <property type="entry name" value="Pribosyl_synth"/>
    <property type="match status" value="1"/>
</dbReference>
<gene>
    <name evidence="9" type="ORF">C900_02422</name>
</gene>
<keyword evidence="10" id="KW-1185">Reference proteome</keyword>
<dbReference type="Pfam" id="PF13793">
    <property type="entry name" value="Pribosyltran_N"/>
    <property type="match status" value="1"/>
</dbReference>
<dbReference type="PANTHER" id="PTHR10210">
    <property type="entry name" value="RIBOSE-PHOSPHATE DIPHOSPHOKINASE FAMILY MEMBER"/>
    <property type="match status" value="1"/>
</dbReference>
<dbReference type="GO" id="GO:0006164">
    <property type="term" value="P:purine nucleotide biosynthetic process"/>
    <property type="evidence" value="ECO:0007669"/>
    <property type="project" value="TreeGrafter"/>
</dbReference>
<dbReference type="GO" id="GO:0005524">
    <property type="term" value="F:ATP binding"/>
    <property type="evidence" value="ECO:0007669"/>
    <property type="project" value="UniProtKB-KW"/>
</dbReference>
<evidence type="ECO:0000256" key="2">
    <source>
        <dbReference type="ARBA" id="ARBA00022679"/>
    </source>
</evidence>